<dbReference type="EMBL" id="BKCJ010003139">
    <property type="protein sequence ID" value="GEU53222.1"/>
    <property type="molecule type" value="Genomic_DNA"/>
</dbReference>
<dbReference type="Gene3D" id="3.40.50.410">
    <property type="entry name" value="von Willebrand factor, type A domain"/>
    <property type="match status" value="1"/>
</dbReference>
<protein>
    <submittedName>
        <fullName evidence="1">Dehydroascorbate reductase 2</fullName>
    </submittedName>
</protein>
<dbReference type="InterPro" id="IPR036465">
    <property type="entry name" value="vWFA_dom_sf"/>
</dbReference>
<accession>A0A6L2KXL0</accession>
<proteinExistence type="predicted"/>
<organism evidence="1">
    <name type="scientific">Tanacetum cinerariifolium</name>
    <name type="common">Dalmatian daisy</name>
    <name type="synonym">Chrysanthemum cinerariifolium</name>
    <dbReference type="NCBI Taxonomy" id="118510"/>
    <lineage>
        <taxon>Eukaryota</taxon>
        <taxon>Viridiplantae</taxon>
        <taxon>Streptophyta</taxon>
        <taxon>Embryophyta</taxon>
        <taxon>Tracheophyta</taxon>
        <taxon>Spermatophyta</taxon>
        <taxon>Magnoliopsida</taxon>
        <taxon>eudicotyledons</taxon>
        <taxon>Gunneridae</taxon>
        <taxon>Pentapetalae</taxon>
        <taxon>asterids</taxon>
        <taxon>campanulids</taxon>
        <taxon>Asterales</taxon>
        <taxon>Asteraceae</taxon>
        <taxon>Asteroideae</taxon>
        <taxon>Anthemideae</taxon>
        <taxon>Anthemidinae</taxon>
        <taxon>Tanacetum</taxon>
    </lineage>
</organism>
<gene>
    <name evidence="1" type="ORF">Tci_025200</name>
</gene>
<name>A0A6L2KXL0_TANCI</name>
<sequence length="174" mass="19417">MESNKSPMFKEQAEAIELYCSKKIESHPENRVDVSGLSEAHVYYRVYPTKDLSKIMDAVYDARVGGHLMLKKAVSYAYSIWFGKSDDIYKQKRLVLFAGGGEVEPESTMLLSLWKVMAFSSCVAPELLPSDMLSLIDVYVPSMSCVAPELLLSDVLSLVTLYVPFTYGDSPPLP</sequence>
<evidence type="ECO:0000313" key="1">
    <source>
        <dbReference type="EMBL" id="GEU53222.1"/>
    </source>
</evidence>
<dbReference type="AlphaFoldDB" id="A0A6L2KXL0"/>
<comment type="caution">
    <text evidence="1">The sequence shown here is derived from an EMBL/GenBank/DDBJ whole genome shotgun (WGS) entry which is preliminary data.</text>
</comment>
<reference evidence="1" key="1">
    <citation type="journal article" date="2019" name="Sci. Rep.">
        <title>Draft genome of Tanacetum cinerariifolium, the natural source of mosquito coil.</title>
        <authorList>
            <person name="Yamashiro T."/>
            <person name="Shiraishi A."/>
            <person name="Satake H."/>
            <person name="Nakayama K."/>
        </authorList>
    </citation>
    <scope>NUCLEOTIDE SEQUENCE</scope>
</reference>